<evidence type="ECO:0000256" key="1">
    <source>
        <dbReference type="ARBA" id="ARBA00010584"/>
    </source>
</evidence>
<feature type="active site" description="Acyl-thioester intermediate" evidence="13">
    <location>
        <position position="134"/>
    </location>
</feature>
<dbReference type="GO" id="GO:0009086">
    <property type="term" value="P:methionine biosynthetic process"/>
    <property type="evidence" value="ECO:0007669"/>
    <property type="project" value="UniProtKB-UniRule"/>
</dbReference>
<dbReference type="GO" id="GO:0050661">
    <property type="term" value="F:NADP binding"/>
    <property type="evidence" value="ECO:0007669"/>
    <property type="project" value="InterPro"/>
</dbReference>
<protein>
    <recommendedName>
        <fullName evidence="3 12">Aspartate-semialdehyde dehydrogenase</fullName>
        <ecNumber evidence="3 12">1.2.1.11</ecNumber>
    </recommendedName>
</protein>
<dbReference type="GO" id="GO:0004073">
    <property type="term" value="F:aspartate-semialdehyde dehydrogenase activity"/>
    <property type="evidence" value="ECO:0007669"/>
    <property type="project" value="UniProtKB-UniRule"/>
</dbReference>
<dbReference type="SMART" id="SM00859">
    <property type="entry name" value="Semialdhyde_dh"/>
    <property type="match status" value="1"/>
</dbReference>
<dbReference type="GO" id="GO:0009088">
    <property type="term" value="P:threonine biosynthetic process"/>
    <property type="evidence" value="ECO:0007669"/>
    <property type="project" value="UniProtKB-UniRule"/>
</dbReference>
<evidence type="ECO:0000256" key="5">
    <source>
        <dbReference type="ARBA" id="ARBA00022697"/>
    </source>
</evidence>
<keyword evidence="9" id="KW-0457">Lysine biosynthesis</keyword>
<keyword evidence="4" id="KW-0028">Amino-acid biosynthesis</keyword>
<dbReference type="Pfam" id="PF02774">
    <property type="entry name" value="Semialdhyde_dhC"/>
    <property type="match status" value="1"/>
</dbReference>
<feature type="transmembrane region" description="Helical" evidence="14">
    <location>
        <begin position="6"/>
        <end position="26"/>
    </location>
</feature>
<keyword evidence="14" id="KW-1133">Transmembrane helix</keyword>
<evidence type="ECO:0000256" key="12">
    <source>
        <dbReference type="NCBIfam" id="TIGR01296"/>
    </source>
</evidence>
<reference evidence="16" key="1">
    <citation type="submission" date="2020-07" db="EMBL/GenBank/DDBJ databases">
        <title>Huge and variable diversity of episymbiotic CPR bacteria and DPANN archaea in groundwater ecosystems.</title>
        <authorList>
            <person name="He C.Y."/>
            <person name="Keren R."/>
            <person name="Whittaker M."/>
            <person name="Farag I.F."/>
            <person name="Doudna J."/>
            <person name="Cate J.H.D."/>
            <person name="Banfield J.F."/>
        </authorList>
    </citation>
    <scope>NUCLEOTIDE SEQUENCE</scope>
    <source>
        <strain evidence="16">NC_groundwater_1520_Pr4_B-0.1um_53_5</strain>
    </source>
</reference>
<dbReference type="GO" id="GO:0019877">
    <property type="term" value="P:diaminopimelate biosynthetic process"/>
    <property type="evidence" value="ECO:0007669"/>
    <property type="project" value="UniProtKB-KW"/>
</dbReference>
<dbReference type="SUPFAM" id="SSF55347">
    <property type="entry name" value="Glyceraldehyde-3-phosphate dehydrogenase-like, C-terminal domain"/>
    <property type="match status" value="1"/>
</dbReference>
<evidence type="ECO:0000313" key="16">
    <source>
        <dbReference type="EMBL" id="MBI4725806.1"/>
    </source>
</evidence>
<dbReference type="GO" id="GO:0009097">
    <property type="term" value="P:isoleucine biosynthetic process"/>
    <property type="evidence" value="ECO:0007669"/>
    <property type="project" value="UniProtKB-UniRule"/>
</dbReference>
<evidence type="ECO:0000256" key="7">
    <source>
        <dbReference type="ARBA" id="ARBA00022915"/>
    </source>
</evidence>
<comment type="similarity">
    <text evidence="1">Belongs to the aspartate-semialdehyde dehydrogenase family.</text>
</comment>
<organism evidence="16 17">
    <name type="scientific">candidate division TA06 bacterium</name>
    <dbReference type="NCBI Taxonomy" id="2250710"/>
    <lineage>
        <taxon>Bacteria</taxon>
        <taxon>Bacteria division TA06</taxon>
    </lineage>
</organism>
<dbReference type="PANTHER" id="PTHR46278">
    <property type="entry name" value="DEHYDROGENASE, PUTATIVE-RELATED"/>
    <property type="match status" value="1"/>
</dbReference>
<keyword evidence="14" id="KW-0472">Membrane</keyword>
<comment type="catalytic activity">
    <reaction evidence="11">
        <text>L-aspartate 4-semialdehyde + phosphate + NADP(+) = 4-phospho-L-aspartate + NADPH + H(+)</text>
        <dbReference type="Rhea" id="RHEA:24284"/>
        <dbReference type="ChEBI" id="CHEBI:15378"/>
        <dbReference type="ChEBI" id="CHEBI:43474"/>
        <dbReference type="ChEBI" id="CHEBI:57535"/>
        <dbReference type="ChEBI" id="CHEBI:57783"/>
        <dbReference type="ChEBI" id="CHEBI:58349"/>
        <dbReference type="ChEBI" id="CHEBI:537519"/>
        <dbReference type="EC" id="1.2.1.11"/>
    </reaction>
</comment>
<evidence type="ECO:0000256" key="10">
    <source>
        <dbReference type="ARBA" id="ARBA00023167"/>
    </source>
</evidence>
<dbReference type="EMBL" id="JACQXR010000009">
    <property type="protein sequence ID" value="MBI4725806.1"/>
    <property type="molecule type" value="Genomic_DNA"/>
</dbReference>
<evidence type="ECO:0000256" key="4">
    <source>
        <dbReference type="ARBA" id="ARBA00022605"/>
    </source>
</evidence>
<dbReference type="NCBIfam" id="NF011456">
    <property type="entry name" value="PRK14874.1"/>
    <property type="match status" value="1"/>
</dbReference>
<dbReference type="Proteomes" id="UP000736328">
    <property type="component" value="Unassembled WGS sequence"/>
</dbReference>
<gene>
    <name evidence="16" type="ORF">HY768_01040</name>
</gene>
<evidence type="ECO:0000256" key="2">
    <source>
        <dbReference type="ARBA" id="ARBA00011738"/>
    </source>
</evidence>
<dbReference type="InterPro" id="IPR036291">
    <property type="entry name" value="NAD(P)-bd_dom_sf"/>
</dbReference>
<dbReference type="InterPro" id="IPR005986">
    <property type="entry name" value="Asp_semialdehyde_DH_beta"/>
</dbReference>
<dbReference type="Gene3D" id="3.30.360.10">
    <property type="entry name" value="Dihydrodipicolinate Reductase, domain 2"/>
    <property type="match status" value="1"/>
</dbReference>
<comment type="caution">
    <text evidence="16">The sequence shown here is derived from an EMBL/GenBank/DDBJ whole genome shotgun (WGS) entry which is preliminary data.</text>
</comment>
<keyword evidence="6" id="KW-0521">NADP</keyword>
<dbReference type="NCBIfam" id="TIGR01296">
    <property type="entry name" value="asd_B"/>
    <property type="match status" value="1"/>
</dbReference>
<dbReference type="CDD" id="cd02316">
    <property type="entry name" value="VcASADH2_like_N"/>
    <property type="match status" value="1"/>
</dbReference>
<keyword evidence="8 16" id="KW-0560">Oxidoreductase</keyword>
<dbReference type="SUPFAM" id="SSF51735">
    <property type="entry name" value="NAD(P)-binding Rossmann-fold domains"/>
    <property type="match status" value="1"/>
</dbReference>
<evidence type="ECO:0000256" key="13">
    <source>
        <dbReference type="PIRSR" id="PIRSR000148-1"/>
    </source>
</evidence>
<evidence type="ECO:0000256" key="3">
    <source>
        <dbReference type="ARBA" id="ARBA00013120"/>
    </source>
</evidence>
<evidence type="ECO:0000256" key="11">
    <source>
        <dbReference type="ARBA" id="ARBA00047891"/>
    </source>
</evidence>
<evidence type="ECO:0000259" key="15">
    <source>
        <dbReference type="SMART" id="SM00859"/>
    </source>
</evidence>
<feature type="domain" description="Semialdehyde dehydrogenase NAD-binding" evidence="15">
    <location>
        <begin position="7"/>
        <end position="125"/>
    </location>
</feature>
<name>A0A933I7S9_UNCT6</name>
<dbReference type="AlphaFoldDB" id="A0A933I7S9"/>
<evidence type="ECO:0000256" key="14">
    <source>
        <dbReference type="SAM" id="Phobius"/>
    </source>
</evidence>
<keyword evidence="5" id="KW-0791">Threonine biosynthesis</keyword>
<evidence type="ECO:0000256" key="9">
    <source>
        <dbReference type="ARBA" id="ARBA00023154"/>
    </source>
</evidence>
<evidence type="ECO:0000313" key="17">
    <source>
        <dbReference type="Proteomes" id="UP000736328"/>
    </source>
</evidence>
<accession>A0A933I7S9</accession>
<dbReference type="GO" id="GO:0046983">
    <property type="term" value="F:protein dimerization activity"/>
    <property type="evidence" value="ECO:0007669"/>
    <property type="project" value="InterPro"/>
</dbReference>
<dbReference type="GO" id="GO:0051287">
    <property type="term" value="F:NAD binding"/>
    <property type="evidence" value="ECO:0007669"/>
    <property type="project" value="InterPro"/>
</dbReference>
<dbReference type="GO" id="GO:0009089">
    <property type="term" value="P:lysine biosynthetic process via diaminopimelate"/>
    <property type="evidence" value="ECO:0007669"/>
    <property type="project" value="UniProtKB-UniRule"/>
</dbReference>
<dbReference type="InterPro" id="IPR000534">
    <property type="entry name" value="Semialdehyde_DH_NAD-bd"/>
</dbReference>
<sequence>MTRKQANIGLVGATGLVGQCILLILSERRFPVGSLKLWASSRSAGKKIRFGRKTCRVNQIDPDEFAECDLIFFAGTEGEKGASRIFSNDAIRAGVVVIDNGSDYRMDPTVPLVVPEVNPGDALRHRGLIANPNCSTIQMAVALNLIHRKLGLKRIVVSTYQAVSGAGRAGLETLQQENQPFGKGFGTLSLAAQGKNSKFKIQDSAFPRQIACNVIPQISNFSELGFSGEEWKMVKETQKIFHDKKIAVNATAVRVPVDTGHSESVYFEVREKAGLKEIEKLLVKTPGVVFSKNSYHTPLEIAGRDEVFVSRLRPDPFDPKAFVMWVAADNLRKGAATNAVQIAELLFSFH</sequence>
<keyword evidence="14" id="KW-0812">Transmembrane</keyword>
<dbReference type="Pfam" id="PF01118">
    <property type="entry name" value="Semialdhyde_dh"/>
    <property type="match status" value="1"/>
</dbReference>
<keyword evidence="10" id="KW-0486">Methionine biosynthesis</keyword>
<dbReference type="Gene3D" id="3.40.50.720">
    <property type="entry name" value="NAD(P)-binding Rossmann-like Domain"/>
    <property type="match status" value="1"/>
</dbReference>
<keyword evidence="7" id="KW-0220">Diaminopimelate biosynthesis</keyword>
<dbReference type="PANTHER" id="PTHR46278:SF2">
    <property type="entry name" value="ASPARTATE-SEMIALDEHYDE DEHYDROGENASE"/>
    <property type="match status" value="1"/>
</dbReference>
<feature type="active site" description="Proton acceptor" evidence="13">
    <location>
        <position position="261"/>
    </location>
</feature>
<proteinExistence type="inferred from homology"/>
<comment type="subunit">
    <text evidence="2">Homodimer.</text>
</comment>
<dbReference type="EC" id="1.2.1.11" evidence="3 12"/>
<evidence type="ECO:0000256" key="8">
    <source>
        <dbReference type="ARBA" id="ARBA00023002"/>
    </source>
</evidence>
<dbReference type="CDD" id="cd18131">
    <property type="entry name" value="ASADH_C_bac_euk_like"/>
    <property type="match status" value="1"/>
</dbReference>
<evidence type="ECO:0000256" key="6">
    <source>
        <dbReference type="ARBA" id="ARBA00022857"/>
    </source>
</evidence>
<dbReference type="InterPro" id="IPR012280">
    <property type="entry name" value="Semialdhyde_DH_dimer_dom"/>
</dbReference>
<dbReference type="PIRSF" id="PIRSF000148">
    <property type="entry name" value="ASA_dh"/>
    <property type="match status" value="1"/>
</dbReference>